<evidence type="ECO:0000256" key="3">
    <source>
        <dbReference type="SAM" id="MobiDB-lite"/>
    </source>
</evidence>
<accession>A0ABY7E9U3</accession>
<evidence type="ECO:0000313" key="5">
    <source>
        <dbReference type="EMBL" id="WAR05939.1"/>
    </source>
</evidence>
<dbReference type="PANTHER" id="PTHR23080:SF133">
    <property type="entry name" value="SI:CH211-262I1.5-RELATED"/>
    <property type="match status" value="1"/>
</dbReference>
<organism evidence="5 6">
    <name type="scientific">Mya arenaria</name>
    <name type="common">Soft-shell clam</name>
    <dbReference type="NCBI Taxonomy" id="6604"/>
    <lineage>
        <taxon>Eukaryota</taxon>
        <taxon>Metazoa</taxon>
        <taxon>Spiralia</taxon>
        <taxon>Lophotrochozoa</taxon>
        <taxon>Mollusca</taxon>
        <taxon>Bivalvia</taxon>
        <taxon>Autobranchia</taxon>
        <taxon>Heteroconchia</taxon>
        <taxon>Euheterodonta</taxon>
        <taxon>Imparidentia</taxon>
        <taxon>Neoheterodontei</taxon>
        <taxon>Myida</taxon>
        <taxon>Myoidea</taxon>
        <taxon>Myidae</taxon>
        <taxon>Mya</taxon>
    </lineage>
</organism>
<sequence length="677" mass="76954">DLINSTWYQWGIGVMDRAPDFKMPGVRLPFQCVVCKTRTNPKNRRKINSELKQLILKRLPIELKDTDVLCNKCRIKHFYKLSPVENFDNKLIDQSDNEEYQPPVSKKTSFASPPSVRLNIPSTPKSHSRCFICKRPGPKLIVVPSEARFTAFVQRNVIIKSGTRCCPVHMDESQIKDEALQSVKASESAFVNRATVLELLNKLRASCNKTQKRFDFNTLNNEEYVDLTGLNKEAIRDICAGVEGHIRNTPVRDILTTVGIFFFKLKSGLSNTILSIIFGISKSSVRRAIATTRQTLKENFVRLNLGFNHISRQKVINQHTRQLARSLFVDEAGDSSRLILVLDGTYIYIQKSQNHHFQRRSYSMHKGRPLVKPMVIVTTSGHYMSVLGPYLSDGKNNDAKILNHIINTNVEDIKSYVHPGDIFVVDRGFRDSLQLLEDLGIQSKMPSFLPKGETQFQTEVANTSRLVTKVPFIGDFVQIICAVCNKYLPPLSSSCSDDDRLAQHMLQLATQENSLKTEIEESNLDKSRAVWVPVSDTDLEDFPRLTEDILRTLTCGVYQLKLCPGYIQEHLEGDEDIRVHKERSGLIRVRLQSRHVSAKQYNLWIKFNNYEILGWYCKCRSGSRIVGMCAHCAAVIWYLGYGKHRFLGALGVRDWSEYVDDASVVPPTVDSSDSDSD</sequence>
<evidence type="ECO:0000259" key="4">
    <source>
        <dbReference type="Pfam" id="PF13359"/>
    </source>
</evidence>
<feature type="domain" description="DDE Tnp4" evidence="4">
    <location>
        <begin position="342"/>
        <end position="463"/>
    </location>
</feature>
<name>A0ABY7E9U3_MYAAR</name>
<gene>
    <name evidence="5" type="ORF">MAR_021308</name>
</gene>
<dbReference type="InterPro" id="IPR027806">
    <property type="entry name" value="HARBI1_dom"/>
</dbReference>
<reference evidence="5" key="1">
    <citation type="submission" date="2022-11" db="EMBL/GenBank/DDBJ databases">
        <title>Centuries of genome instability and evolution in soft-shell clam transmissible cancer (bioRxiv).</title>
        <authorList>
            <person name="Hart S.F.M."/>
            <person name="Yonemitsu M.A."/>
            <person name="Giersch R.M."/>
            <person name="Beal B.F."/>
            <person name="Arriagada G."/>
            <person name="Davis B.W."/>
            <person name="Ostrander E.A."/>
            <person name="Goff S.P."/>
            <person name="Metzger M.J."/>
        </authorList>
    </citation>
    <scope>NUCLEOTIDE SEQUENCE</scope>
    <source>
        <strain evidence="5">MELC-2E11</strain>
        <tissue evidence="5">Siphon/mantle</tissue>
    </source>
</reference>
<dbReference type="PANTHER" id="PTHR23080">
    <property type="entry name" value="THAP DOMAIN PROTEIN"/>
    <property type="match status" value="1"/>
</dbReference>
<comment type="cofactor">
    <cofactor evidence="1">
        <name>a divalent metal cation</name>
        <dbReference type="ChEBI" id="CHEBI:60240"/>
    </cofactor>
</comment>
<dbReference type="EMBL" id="CP111016">
    <property type="protein sequence ID" value="WAR05939.1"/>
    <property type="molecule type" value="Genomic_DNA"/>
</dbReference>
<keyword evidence="6" id="KW-1185">Reference proteome</keyword>
<evidence type="ECO:0000256" key="2">
    <source>
        <dbReference type="ARBA" id="ARBA00022723"/>
    </source>
</evidence>
<feature type="non-terminal residue" evidence="5">
    <location>
        <position position="1"/>
    </location>
</feature>
<proteinExistence type="predicted"/>
<dbReference type="Proteomes" id="UP001164746">
    <property type="component" value="Chromosome 5"/>
</dbReference>
<protein>
    <recommendedName>
        <fullName evidence="4">DDE Tnp4 domain-containing protein</fullName>
    </recommendedName>
</protein>
<evidence type="ECO:0000256" key="1">
    <source>
        <dbReference type="ARBA" id="ARBA00001968"/>
    </source>
</evidence>
<feature type="region of interest" description="Disordered" evidence="3">
    <location>
        <begin position="96"/>
        <end position="118"/>
    </location>
</feature>
<evidence type="ECO:0000313" key="6">
    <source>
        <dbReference type="Proteomes" id="UP001164746"/>
    </source>
</evidence>
<dbReference type="Pfam" id="PF13359">
    <property type="entry name" value="DDE_Tnp_4"/>
    <property type="match status" value="1"/>
</dbReference>
<keyword evidence="2" id="KW-0479">Metal-binding</keyword>